<feature type="region of interest" description="Disordered" evidence="1">
    <location>
        <begin position="294"/>
        <end position="315"/>
    </location>
</feature>
<sequence length="540" mass="58070">MRNETEPQRPRVVSSACTSALRAPRSALVVGGGLAGLAAAVGLAGRGVRVTVLESRGRLGGRAGSFTDAGTGQMVDACQHVSMGCCTNLDHFLRTVGVGHLLAPQPKLYFVTPDRRTSVFKADPWPAPFHLGRALFGAHYLTPGDKLRVAYGLAAMLRAPADADPPLLPWLEAHRQNRRTIDRFWGIVLTSALNETVDRVGLKYARKVFRDGFVRHRDGFTVHVPTVPLGRLYGDELRGWLTAHGVVVRENAGVRRLVMGEDPTPSPSGSSLALSAVLLAGRSKGGEQALRNSLASGESEEASRAFTPSLQGGGRGVGSSLHHVELRDGTTLSADWYVLAVPFDRVPDLLPEALARDPYFSGVQNLTASPITSVHLWFDRPVMKLPHAVLIDCLGQWVFDRGAVAPGEFYLQVVVSAARDLKGLGRDEIQRRIVDELGRLFPPVARARLLRSKVVTEHAATFSAVPGVDQWRVPQGSPVTNLAVAGDWTATGWPATMEGAVRSGYLAAEVILERAGRPARLLQPDLGTPALPLTRTTGTE</sequence>
<proteinExistence type="predicted"/>
<dbReference type="AlphaFoldDB" id="A0A6M5YJY1"/>
<dbReference type="GO" id="GO:0016491">
    <property type="term" value="F:oxidoreductase activity"/>
    <property type="evidence" value="ECO:0007669"/>
    <property type="project" value="InterPro"/>
</dbReference>
<organism evidence="3 4">
    <name type="scientific">Frigoriglobus tundricola</name>
    <dbReference type="NCBI Taxonomy" id="2774151"/>
    <lineage>
        <taxon>Bacteria</taxon>
        <taxon>Pseudomonadati</taxon>
        <taxon>Planctomycetota</taxon>
        <taxon>Planctomycetia</taxon>
        <taxon>Gemmatales</taxon>
        <taxon>Gemmataceae</taxon>
        <taxon>Frigoriglobus</taxon>
    </lineage>
</organism>
<dbReference type="InterPro" id="IPR050464">
    <property type="entry name" value="Zeta_carotene_desat/Oxidored"/>
</dbReference>
<evidence type="ECO:0000313" key="4">
    <source>
        <dbReference type="Proteomes" id="UP000503447"/>
    </source>
</evidence>
<feature type="domain" description="Amine oxidase" evidence="2">
    <location>
        <begin position="34"/>
        <end position="512"/>
    </location>
</feature>
<evidence type="ECO:0000259" key="2">
    <source>
        <dbReference type="Pfam" id="PF01593"/>
    </source>
</evidence>
<dbReference type="Pfam" id="PF01593">
    <property type="entry name" value="Amino_oxidase"/>
    <property type="match status" value="1"/>
</dbReference>
<keyword evidence="4" id="KW-1185">Reference proteome</keyword>
<name>A0A6M5YJY1_9BACT</name>
<accession>A0A6M5YJY1</accession>
<protein>
    <submittedName>
        <fullName evidence="3">Squalene/phytoene desaturase HopC</fullName>
    </submittedName>
</protein>
<evidence type="ECO:0000313" key="3">
    <source>
        <dbReference type="EMBL" id="QJW94347.1"/>
    </source>
</evidence>
<dbReference type="Proteomes" id="UP000503447">
    <property type="component" value="Chromosome"/>
</dbReference>
<dbReference type="PANTHER" id="PTHR42923">
    <property type="entry name" value="PROTOPORPHYRINOGEN OXIDASE"/>
    <property type="match status" value="1"/>
</dbReference>
<evidence type="ECO:0000256" key="1">
    <source>
        <dbReference type="SAM" id="MobiDB-lite"/>
    </source>
</evidence>
<gene>
    <name evidence="3" type="ORF">FTUN_1867</name>
</gene>
<dbReference type="InterPro" id="IPR002937">
    <property type="entry name" value="Amino_oxidase"/>
</dbReference>
<dbReference type="KEGG" id="ftj:FTUN_1867"/>
<dbReference type="SUPFAM" id="SSF51905">
    <property type="entry name" value="FAD/NAD(P)-binding domain"/>
    <property type="match status" value="1"/>
</dbReference>
<dbReference type="EMBL" id="CP053452">
    <property type="protein sequence ID" value="QJW94347.1"/>
    <property type="molecule type" value="Genomic_DNA"/>
</dbReference>
<dbReference type="Gene3D" id="3.50.50.60">
    <property type="entry name" value="FAD/NAD(P)-binding domain"/>
    <property type="match status" value="2"/>
</dbReference>
<dbReference type="InterPro" id="IPR036188">
    <property type="entry name" value="FAD/NAD-bd_sf"/>
</dbReference>
<dbReference type="PANTHER" id="PTHR42923:SF47">
    <property type="entry name" value="BLR3003 PROTEIN"/>
    <property type="match status" value="1"/>
</dbReference>
<reference evidence="4" key="1">
    <citation type="submission" date="2020-05" db="EMBL/GenBank/DDBJ databases">
        <title>Frigoriglobus tundricola gen. nov., sp. nov., a psychrotolerant cellulolytic planctomycete of the family Gemmataceae with two divergent copies of 16S rRNA gene.</title>
        <authorList>
            <person name="Kulichevskaya I.S."/>
            <person name="Ivanova A.A."/>
            <person name="Naumoff D.G."/>
            <person name="Beletsky A.V."/>
            <person name="Rijpstra W.I.C."/>
            <person name="Sinninghe Damste J.S."/>
            <person name="Mardanov A.V."/>
            <person name="Ravin N.V."/>
            <person name="Dedysh S.N."/>
        </authorList>
    </citation>
    <scope>NUCLEOTIDE SEQUENCE [LARGE SCALE GENOMIC DNA]</scope>
    <source>
        <strain evidence="4">PL17</strain>
    </source>
</reference>